<feature type="region of interest" description="Disordered" evidence="1">
    <location>
        <begin position="580"/>
        <end position="758"/>
    </location>
</feature>
<feature type="compositionally biased region" description="Polar residues" evidence="1">
    <location>
        <begin position="665"/>
        <end position="674"/>
    </location>
</feature>
<dbReference type="AlphaFoldDB" id="A0AAW0ARZ1"/>
<comment type="caution">
    <text evidence="2">The sequence shown here is derived from an EMBL/GenBank/DDBJ whole genome shotgun (WGS) entry which is preliminary data.</text>
</comment>
<dbReference type="Proteomes" id="UP001362999">
    <property type="component" value="Unassembled WGS sequence"/>
</dbReference>
<dbReference type="InterPro" id="IPR011011">
    <property type="entry name" value="Znf_FYVE_PHD"/>
</dbReference>
<evidence type="ECO:0000313" key="3">
    <source>
        <dbReference type="Proteomes" id="UP001362999"/>
    </source>
</evidence>
<sequence>MPYVNVDLDLSAQLTYLSAAAHLLMDLYAHDSARTDFMPAQTYVNIMMMIKNAYFCVAKTKVDIPEGKFWLILLGTDRLEIFYGLLRSAIGPDSNVDLLQLANRASGLAEIAAGEVLDSRFDHLNPASWRGDVDVRNVTLLTCWIRGRELIEDFIPATREVFERMAAQGVDIFSPCGKPLLEAYDEEDIEAAYAVLTVEAKYPAAASEEILQSEPTYAGEDDIEDAMAVEEPRGGFETHLTVNGSNLTKAKALRLAMAGLIAPRASTDRTKRVASIPCHEDTILGGPCLRIENPICVLVRCEERLFLGIGAINRMSWGSEKVQEISIDMLTDGETRISFEMMCLVRTTVEDDPTERYDWRWSRDMDNVFFDIPGRLVQPINPTVSVRGSKPTYLFESPELMVFASTLLERLKSADIKHLPTTSRTKSFPYRIQGKACFSCEHDTNDRSVDLDPPNCCQKCNPPVPLNVAHPQRILEHNGAHLLYDPHINRQHEYCGLCLRPAQMCTFFLRRPNGKPQVDWERSTCQRKMDFRYAVAAESTSSSPCSNVPVVCPICGPRKPAVWKYNLEAHFRGLCRANGSGPSTGLGSPDDAQEQPQNPRRDPQAPLPPCADDDDDFPEELLPRRRNPMRVNSDDEEDEEDHPSHAPTPVLPVSAATDDEASIGDDTTTVTNEETAVGEDLEYMSVDEWERKVEDRTSIAEDAAQSASSNTIAAPAASSSSHSEPTMAPTRNPISAADPTTQTAAPNETEDSASKLPKRKRAKNLLNIGGCDTCGLVVSDQEKLDSNVVVECSQRGCETVWFHIACLGLAGTLPRNGYVKRVLRTVVESE</sequence>
<name>A0AAW0ARZ1_9AGAR</name>
<feature type="compositionally biased region" description="Basic and acidic residues" evidence="1">
    <location>
        <begin position="688"/>
        <end position="699"/>
    </location>
</feature>
<dbReference type="SUPFAM" id="SSF57903">
    <property type="entry name" value="FYVE/PHD zinc finger"/>
    <property type="match status" value="1"/>
</dbReference>
<protein>
    <recommendedName>
        <fullName evidence="4">Zinc finger PHD-type domain-containing protein</fullName>
    </recommendedName>
</protein>
<evidence type="ECO:0000313" key="2">
    <source>
        <dbReference type="EMBL" id="KAK7015632.1"/>
    </source>
</evidence>
<dbReference type="EMBL" id="JAWWNJ010000053">
    <property type="protein sequence ID" value="KAK7015632.1"/>
    <property type="molecule type" value="Genomic_DNA"/>
</dbReference>
<feature type="compositionally biased region" description="Acidic residues" evidence="1">
    <location>
        <begin position="676"/>
        <end position="687"/>
    </location>
</feature>
<accession>A0AAW0ARZ1</accession>
<organism evidence="2 3">
    <name type="scientific">Favolaschia claudopus</name>
    <dbReference type="NCBI Taxonomy" id="2862362"/>
    <lineage>
        <taxon>Eukaryota</taxon>
        <taxon>Fungi</taxon>
        <taxon>Dikarya</taxon>
        <taxon>Basidiomycota</taxon>
        <taxon>Agaricomycotina</taxon>
        <taxon>Agaricomycetes</taxon>
        <taxon>Agaricomycetidae</taxon>
        <taxon>Agaricales</taxon>
        <taxon>Marasmiineae</taxon>
        <taxon>Mycenaceae</taxon>
        <taxon>Favolaschia</taxon>
    </lineage>
</organism>
<keyword evidence="3" id="KW-1185">Reference proteome</keyword>
<evidence type="ECO:0000256" key="1">
    <source>
        <dbReference type="SAM" id="MobiDB-lite"/>
    </source>
</evidence>
<proteinExistence type="predicted"/>
<evidence type="ECO:0008006" key="4">
    <source>
        <dbReference type="Google" id="ProtNLM"/>
    </source>
</evidence>
<feature type="compositionally biased region" description="Low complexity" evidence="1">
    <location>
        <begin position="706"/>
        <end position="723"/>
    </location>
</feature>
<gene>
    <name evidence="2" type="ORF">R3P38DRAFT_3570055</name>
</gene>
<reference evidence="2 3" key="1">
    <citation type="journal article" date="2024" name="J Genomics">
        <title>Draft genome sequencing and assembly of Favolaschia claudopus CIRM-BRFM 2984 isolated from oak limbs.</title>
        <authorList>
            <person name="Navarro D."/>
            <person name="Drula E."/>
            <person name="Chaduli D."/>
            <person name="Cazenave R."/>
            <person name="Ahrendt S."/>
            <person name="Wang J."/>
            <person name="Lipzen A."/>
            <person name="Daum C."/>
            <person name="Barry K."/>
            <person name="Grigoriev I.V."/>
            <person name="Favel A."/>
            <person name="Rosso M.N."/>
            <person name="Martin F."/>
        </authorList>
    </citation>
    <scope>NUCLEOTIDE SEQUENCE [LARGE SCALE GENOMIC DNA]</scope>
    <source>
        <strain evidence="2 3">CIRM-BRFM 2984</strain>
    </source>
</reference>